<evidence type="ECO:0000313" key="1">
    <source>
        <dbReference type="EMBL" id="GIX69737.1"/>
    </source>
</evidence>
<protein>
    <submittedName>
        <fullName evidence="1">Uncharacterized protein</fullName>
    </submittedName>
</protein>
<gene>
    <name evidence="1" type="ORF">CEXT_804961</name>
</gene>
<dbReference type="EMBL" id="BPLR01002078">
    <property type="protein sequence ID" value="GIX69737.1"/>
    <property type="molecule type" value="Genomic_DNA"/>
</dbReference>
<reference evidence="1 2" key="1">
    <citation type="submission" date="2021-06" db="EMBL/GenBank/DDBJ databases">
        <title>Caerostris extrusa draft genome.</title>
        <authorList>
            <person name="Kono N."/>
            <person name="Arakawa K."/>
        </authorList>
    </citation>
    <scope>NUCLEOTIDE SEQUENCE [LARGE SCALE GENOMIC DNA]</scope>
</reference>
<proteinExistence type="predicted"/>
<keyword evidence="2" id="KW-1185">Reference proteome</keyword>
<organism evidence="1 2">
    <name type="scientific">Caerostris extrusa</name>
    <name type="common">Bark spider</name>
    <name type="synonym">Caerostris bankana</name>
    <dbReference type="NCBI Taxonomy" id="172846"/>
    <lineage>
        <taxon>Eukaryota</taxon>
        <taxon>Metazoa</taxon>
        <taxon>Ecdysozoa</taxon>
        <taxon>Arthropoda</taxon>
        <taxon>Chelicerata</taxon>
        <taxon>Arachnida</taxon>
        <taxon>Araneae</taxon>
        <taxon>Araneomorphae</taxon>
        <taxon>Entelegynae</taxon>
        <taxon>Araneoidea</taxon>
        <taxon>Araneidae</taxon>
        <taxon>Caerostris</taxon>
    </lineage>
</organism>
<evidence type="ECO:0000313" key="2">
    <source>
        <dbReference type="Proteomes" id="UP001054945"/>
    </source>
</evidence>
<comment type="caution">
    <text evidence="1">The sequence shown here is derived from an EMBL/GenBank/DDBJ whole genome shotgun (WGS) entry which is preliminary data.</text>
</comment>
<accession>A0AAV4MC49</accession>
<name>A0AAV4MC49_CAEEX</name>
<dbReference type="AlphaFoldDB" id="A0AAV4MC49"/>
<dbReference type="Proteomes" id="UP001054945">
    <property type="component" value="Unassembled WGS sequence"/>
</dbReference>
<sequence length="142" mass="15974">MHFTIPVLLLAMKEDPKIEQGTYSMGCKPICFQQAWHETQIKEMGGHGRHRILSGIKVFAVCMQGGGWKFANYLHPASIARVGHPHKCRNVCNRLQSDCVYQCIDAVSVFGGRQQNECCGPFQCHTHLLFSEVDGNSFSIYD</sequence>